<gene>
    <name evidence="11" type="primary">A03p037880.1_BraROA</name>
    <name evidence="11" type="ORF">IGI04_011671</name>
</gene>
<dbReference type="InterPro" id="IPR023753">
    <property type="entry name" value="FAD/NAD-binding_dom"/>
</dbReference>
<evidence type="ECO:0000313" key="11">
    <source>
        <dbReference type="EMBL" id="KAG5405552.1"/>
    </source>
</evidence>
<evidence type="ECO:0000256" key="3">
    <source>
        <dbReference type="ARBA" id="ARBA00022630"/>
    </source>
</evidence>
<evidence type="ECO:0000256" key="8">
    <source>
        <dbReference type="ARBA" id="ARBA00038920"/>
    </source>
</evidence>
<reference evidence="11 12" key="1">
    <citation type="submission" date="2021-03" db="EMBL/GenBank/DDBJ databases">
        <authorList>
            <person name="King G.J."/>
            <person name="Bancroft I."/>
            <person name="Baten A."/>
            <person name="Bloomfield J."/>
            <person name="Borpatragohain P."/>
            <person name="He Z."/>
            <person name="Irish N."/>
            <person name="Irwin J."/>
            <person name="Liu K."/>
            <person name="Mauleon R.P."/>
            <person name="Moore J."/>
            <person name="Morris R."/>
            <person name="Ostergaard L."/>
            <person name="Wang B."/>
            <person name="Wells R."/>
        </authorList>
    </citation>
    <scope>NUCLEOTIDE SEQUENCE [LARGE SCALE GENOMIC DNA]</scope>
    <source>
        <strain evidence="11">R-o-18</strain>
        <tissue evidence="11">Leaf</tissue>
    </source>
</reference>
<dbReference type="InterPro" id="IPR048618">
    <property type="entry name" value="MDHAR3-like_C"/>
</dbReference>
<evidence type="ECO:0000256" key="6">
    <source>
        <dbReference type="ARBA" id="ARBA00023027"/>
    </source>
</evidence>
<protein>
    <recommendedName>
        <fullName evidence="8">monodehydroascorbate reductase (NADH)</fullName>
        <ecNumber evidence="8">1.6.5.4</ecNumber>
    </recommendedName>
</protein>
<evidence type="ECO:0000259" key="9">
    <source>
        <dbReference type="Pfam" id="PF07992"/>
    </source>
</evidence>
<dbReference type="InterPro" id="IPR050446">
    <property type="entry name" value="FAD-oxidoreductase/Apoptosis"/>
</dbReference>
<dbReference type="SUPFAM" id="SSF55424">
    <property type="entry name" value="FAD/NAD-linked reductases, dimerisation (C-terminal) domain"/>
    <property type="match status" value="1"/>
</dbReference>
<evidence type="ECO:0000256" key="1">
    <source>
        <dbReference type="ARBA" id="ARBA00001974"/>
    </source>
</evidence>
<dbReference type="Pfam" id="PF21791">
    <property type="entry name" value="MDHAR3-like_C"/>
    <property type="match status" value="1"/>
</dbReference>
<comment type="caution">
    <text evidence="11">The sequence shown here is derived from an EMBL/GenBank/DDBJ whole genome shotgun (WGS) entry which is preliminary data.</text>
</comment>
<evidence type="ECO:0000256" key="4">
    <source>
        <dbReference type="ARBA" id="ARBA00022827"/>
    </source>
</evidence>
<comment type="cofactor">
    <cofactor evidence="1">
        <name>FAD</name>
        <dbReference type="ChEBI" id="CHEBI:57692"/>
    </cofactor>
</comment>
<keyword evidence="4" id="KW-0274">FAD</keyword>
<dbReference type="Proteomes" id="UP000823674">
    <property type="component" value="Chromosome A03"/>
</dbReference>
<organism evidence="11 12">
    <name type="scientific">Brassica rapa subsp. trilocularis</name>
    <dbReference type="NCBI Taxonomy" id="1813537"/>
    <lineage>
        <taxon>Eukaryota</taxon>
        <taxon>Viridiplantae</taxon>
        <taxon>Streptophyta</taxon>
        <taxon>Embryophyta</taxon>
        <taxon>Tracheophyta</taxon>
        <taxon>Spermatophyta</taxon>
        <taxon>Magnoliopsida</taxon>
        <taxon>eudicotyledons</taxon>
        <taxon>Gunneridae</taxon>
        <taxon>Pentapetalae</taxon>
        <taxon>rosids</taxon>
        <taxon>malvids</taxon>
        <taxon>Brassicales</taxon>
        <taxon>Brassicaceae</taxon>
        <taxon>Brassiceae</taxon>
        <taxon>Brassica</taxon>
    </lineage>
</organism>
<evidence type="ECO:0000256" key="5">
    <source>
        <dbReference type="ARBA" id="ARBA00023002"/>
    </source>
</evidence>
<keyword evidence="3" id="KW-0285">Flavoprotein</keyword>
<evidence type="ECO:0000313" key="12">
    <source>
        <dbReference type="Proteomes" id="UP000823674"/>
    </source>
</evidence>
<feature type="domain" description="FAD/NAD(P)-binding" evidence="9">
    <location>
        <begin position="55"/>
        <end position="295"/>
    </location>
</feature>
<dbReference type="PRINTS" id="PR00368">
    <property type="entry name" value="FADPNR"/>
</dbReference>
<dbReference type="InterPro" id="IPR036188">
    <property type="entry name" value="FAD/NAD-bd_sf"/>
</dbReference>
<evidence type="ECO:0000256" key="2">
    <source>
        <dbReference type="ARBA" id="ARBA00006442"/>
    </source>
</evidence>
<dbReference type="EMBL" id="JADBGQ010000003">
    <property type="protein sequence ID" value="KAG5405552.1"/>
    <property type="molecule type" value="Genomic_DNA"/>
</dbReference>
<evidence type="ECO:0000259" key="10">
    <source>
        <dbReference type="Pfam" id="PF21791"/>
    </source>
</evidence>
<dbReference type="Gene3D" id="3.50.50.60">
    <property type="entry name" value="FAD/NAD(P)-binding domain"/>
    <property type="match status" value="2"/>
</dbReference>
<name>A0ABQ7N3R0_BRACM</name>
<keyword evidence="5" id="KW-0560">Oxidoreductase</keyword>
<dbReference type="PANTHER" id="PTHR43557">
    <property type="entry name" value="APOPTOSIS-INDUCING FACTOR 1"/>
    <property type="match status" value="1"/>
</dbReference>
<keyword evidence="12" id="KW-1185">Reference proteome</keyword>
<keyword evidence="6" id="KW-0520">NAD</keyword>
<dbReference type="Pfam" id="PF07992">
    <property type="entry name" value="Pyr_redox_2"/>
    <property type="match status" value="1"/>
</dbReference>
<sequence>MAEEKSFNFKYVIFGADVSAGYAAREFARQGLKHGELAIISNEPASNKIFGLGDTDLECIELILSTEIIKADLSTKSLFSTDGTIFKYQTMIVATGSTCVRLSECGFQDTNAKNVFYLRDIKDVDQLTLTMETKKKRKVVVIGGGYRGFEVSASLTVNNYEVTMVFPEPWIMHWLFSAEIASFYEGYYANKGIKIIKSTKATGFITNSNGEVTEVKLDDSRTIEADMVIVDIGGRPMISLFKGQVEEEKGGIKTDGFFKTSVTSVYAIGDVATFPMKLYGDMRRVEHVNHAFKSAEQAVMAIKAAEEGRSIQEYDYLPFFNSRAFDLSWQFYGDNVGQSVIFGDNDPNSPKAKFGTYWVKDGKVVGAFLEGGVVEENKAIARVARTQPSVGSLEVLSSVGELLIGSRFATTAADNDGDVIHVAGKVMCQDCTLNYDKWINGSEPIKGAVVSITCMDERERVRYYGSDKTDERGQFDLIVDKVLYGGKNLKPKLCTVRLVSSPDKSCDIPTDFGNGQSGVKLVQPFMVFKDLVKFVVGPFYYTTPMCETPKYENNY</sequence>
<keyword evidence="7" id="KW-0676">Redox-active center</keyword>
<proteinExistence type="inferred from homology"/>
<accession>A0ABQ7N3R0</accession>
<comment type="similarity">
    <text evidence="2">Belongs to the FAD-dependent oxidoreductase family.</text>
</comment>
<dbReference type="EC" id="1.6.5.4" evidence="8"/>
<dbReference type="InterPro" id="IPR016156">
    <property type="entry name" value="FAD/NAD-linked_Rdtase_dimer_sf"/>
</dbReference>
<dbReference type="Pfam" id="PF01190">
    <property type="entry name" value="Pollen_Ole_e_1"/>
    <property type="match status" value="1"/>
</dbReference>
<feature type="domain" description="Monodehydroascorbate reductase 3-like C-terminal" evidence="10">
    <location>
        <begin position="317"/>
        <end position="400"/>
    </location>
</feature>
<dbReference type="PRINTS" id="PR00469">
    <property type="entry name" value="PNDRDTASEII"/>
</dbReference>
<evidence type="ECO:0000256" key="7">
    <source>
        <dbReference type="ARBA" id="ARBA00023284"/>
    </source>
</evidence>
<dbReference type="Gene3D" id="3.30.390.30">
    <property type="match status" value="1"/>
</dbReference>
<dbReference type="PANTHER" id="PTHR43557:SF15">
    <property type="entry name" value="FAD_NAD(P)-BINDING DOMAIN-CONTAINING PROTEIN"/>
    <property type="match status" value="1"/>
</dbReference>
<dbReference type="SUPFAM" id="SSF51905">
    <property type="entry name" value="FAD/NAD(P)-binding domain"/>
    <property type="match status" value="1"/>
</dbReference>